<keyword evidence="7" id="KW-1185">Reference proteome</keyword>
<evidence type="ECO:0000313" key="7">
    <source>
        <dbReference type="Proteomes" id="UP000029492"/>
    </source>
</evidence>
<name>A0A089QGR1_9HYPH</name>
<proteinExistence type="inferred from homology"/>
<dbReference type="HOGENOM" id="CLU_3100752_0_0_5"/>
<comment type="function">
    <text evidence="5">Required for coenzyme pyrroloquinoline quinone (PQQ) biosynthesis. PQQ is probably formed by cross-linking a specific glutamate to a specific tyrosine residue and excising these residues from the peptide.</text>
</comment>
<evidence type="ECO:0000256" key="3">
    <source>
        <dbReference type="ARBA" id="ARBA00015086"/>
    </source>
</evidence>
<keyword evidence="4 5" id="KW-0884">PQQ biosynthesis</keyword>
<dbReference type="KEGG" id="mor:MOC_6034"/>
<evidence type="ECO:0000313" key="6">
    <source>
        <dbReference type="EMBL" id="AIQ93789.1"/>
    </source>
</evidence>
<dbReference type="UniPathway" id="UPA00539"/>
<sequence length="51" mass="5619">MLTCIASKILPIWISPTARRNAMAWSAPIVSEICVGMEVTSYESAEIDTFN</sequence>
<evidence type="ECO:0000256" key="1">
    <source>
        <dbReference type="ARBA" id="ARBA00004886"/>
    </source>
</evidence>
<comment type="similarity">
    <text evidence="2 5">Belongs to the PqqA family.</text>
</comment>
<evidence type="ECO:0000256" key="5">
    <source>
        <dbReference type="HAMAP-Rule" id="MF_00656"/>
    </source>
</evidence>
<dbReference type="eggNOG" id="ENOG503054D">
    <property type="taxonomic scope" value="Bacteria"/>
</dbReference>
<evidence type="ECO:0000256" key="4">
    <source>
        <dbReference type="ARBA" id="ARBA00022905"/>
    </source>
</evidence>
<dbReference type="Pfam" id="PF08042">
    <property type="entry name" value="PqqA"/>
    <property type="match status" value="1"/>
</dbReference>
<dbReference type="EMBL" id="CP003811">
    <property type="protein sequence ID" value="AIQ93789.1"/>
    <property type="molecule type" value="Genomic_DNA"/>
</dbReference>
<reference evidence="6 7" key="1">
    <citation type="journal article" date="2014" name="PLoS ONE">
        <title>Genome Information of Methylobacterium oryzae, a Plant-Probiotic Methylotroph in the Phyllosphere.</title>
        <authorList>
            <person name="Kwak M.J."/>
            <person name="Jeong H."/>
            <person name="Madhaiyan M."/>
            <person name="Lee Y."/>
            <person name="Sa T.M."/>
            <person name="Oh T.K."/>
            <person name="Kim J.F."/>
        </authorList>
    </citation>
    <scope>NUCLEOTIDE SEQUENCE [LARGE SCALE GENOMIC DNA]</scope>
    <source>
        <strain evidence="6 7">CBMB20</strain>
    </source>
</reference>
<comment type="pathway">
    <text evidence="1 5">Cofactor biosynthesis; pyrroloquinoline quinone biosynthesis.</text>
</comment>
<dbReference type="Proteomes" id="UP000029492">
    <property type="component" value="Chromosome"/>
</dbReference>
<feature type="cross-link" description="Pyrroloquinoline quinone (Glu-Tyr)" evidence="5">
    <location>
        <begin position="38"/>
        <end position="42"/>
    </location>
</feature>
<accession>A0A089QGR1</accession>
<dbReference type="NCBIfam" id="TIGR02107">
    <property type="entry name" value="PQQ_syn_pqqA"/>
    <property type="match status" value="1"/>
</dbReference>
<dbReference type="InterPro" id="IPR011725">
    <property type="entry name" value="PQQ_synth_PqqA"/>
</dbReference>
<evidence type="ECO:0000256" key="2">
    <source>
        <dbReference type="ARBA" id="ARBA00009325"/>
    </source>
</evidence>
<dbReference type="GO" id="GO:0018189">
    <property type="term" value="P:pyrroloquinoline quinone biosynthetic process"/>
    <property type="evidence" value="ECO:0007669"/>
    <property type="project" value="UniProtKB-UniRule"/>
</dbReference>
<dbReference type="AlphaFoldDB" id="A0A089QGR1"/>
<gene>
    <name evidence="5 6" type="primary">pqqA</name>
    <name evidence="6" type="ORF">MOC_6034</name>
</gene>
<dbReference type="HAMAP" id="MF_00656">
    <property type="entry name" value="PQQ_syn_PqqA"/>
    <property type="match status" value="1"/>
</dbReference>
<protein>
    <recommendedName>
        <fullName evidence="3 5">Coenzyme PQQ synthesis protein A</fullName>
    </recommendedName>
    <alternativeName>
        <fullName evidence="5">Pyrroloquinoline quinone biosynthesis protein A</fullName>
    </alternativeName>
</protein>
<organism evidence="6 7">
    <name type="scientific">Methylobacterium oryzae CBMB20</name>
    <dbReference type="NCBI Taxonomy" id="693986"/>
    <lineage>
        <taxon>Bacteria</taxon>
        <taxon>Pseudomonadati</taxon>
        <taxon>Pseudomonadota</taxon>
        <taxon>Alphaproteobacteria</taxon>
        <taxon>Hyphomicrobiales</taxon>
        <taxon>Methylobacteriaceae</taxon>
        <taxon>Methylobacterium</taxon>
    </lineage>
</organism>